<evidence type="ECO:0000256" key="2">
    <source>
        <dbReference type="SAM" id="MobiDB-lite"/>
    </source>
</evidence>
<evidence type="ECO:0000256" key="1">
    <source>
        <dbReference type="ARBA" id="ARBA00022801"/>
    </source>
</evidence>
<evidence type="ECO:0000313" key="4">
    <source>
        <dbReference type="EMBL" id="VDL85071.1"/>
    </source>
</evidence>
<dbReference type="AlphaFoldDB" id="A0A0N4YVQ2"/>
<feature type="domain" description="Peptidase A2" evidence="3">
    <location>
        <begin position="152"/>
        <end position="191"/>
    </location>
</feature>
<sequence length="378" mass="41199">MSGVAVNHVWLSDSKEFSLSWNENSSRVTDCFKHFTVTDQGYAIQVSRRSNRDTSAQSPAAGDMDGTGPSESHGTFFCGVFRPRRPLSRIRFEYVAPRSPLQLDISQVDIDCEGAWPPRASTVQVEVQVLALDKSTSFFVTQIPIRANGVHLLALVDTGAGLSVASRSLLPLVGIFKVEAAKIPAAIGMAGIPVPFVGAAVVRLQIGRTELLQLLHFTEEELVPRSADTYDIILGNDVLQRLPPWSLNYSTRVFRVDGDVLPIVDRSPSTSVEPPVPKGDVRVHSSSTVVLPPGTESIIPCYVVNANSSWSAVWTPAEQLFDESVFVAPAVFPTKSPVLCLSNPSDTPKVIYRDQRLTTAHPLVELPNGTVQEPTQRF</sequence>
<dbReference type="PROSITE" id="PS50175">
    <property type="entry name" value="ASP_PROT_RETROV"/>
    <property type="match status" value="1"/>
</dbReference>
<proteinExistence type="predicted"/>
<keyword evidence="5" id="KW-1185">Reference proteome</keyword>
<evidence type="ECO:0000313" key="5">
    <source>
        <dbReference type="Proteomes" id="UP000271162"/>
    </source>
</evidence>
<dbReference type="InterPro" id="IPR001995">
    <property type="entry name" value="Peptidase_A2_cat"/>
</dbReference>
<organism evidence="6">
    <name type="scientific">Nippostrongylus brasiliensis</name>
    <name type="common">Rat hookworm</name>
    <dbReference type="NCBI Taxonomy" id="27835"/>
    <lineage>
        <taxon>Eukaryota</taxon>
        <taxon>Metazoa</taxon>
        <taxon>Ecdysozoa</taxon>
        <taxon>Nematoda</taxon>
        <taxon>Chromadorea</taxon>
        <taxon>Rhabditida</taxon>
        <taxon>Rhabditina</taxon>
        <taxon>Rhabditomorpha</taxon>
        <taxon>Strongyloidea</taxon>
        <taxon>Heligmosomidae</taxon>
        <taxon>Nippostrongylus</taxon>
    </lineage>
</organism>
<evidence type="ECO:0000313" key="6">
    <source>
        <dbReference type="WBParaSite" id="NBR_0002132401-mRNA-1"/>
    </source>
</evidence>
<accession>A0A0N4YVQ2</accession>
<reference evidence="6" key="1">
    <citation type="submission" date="2017-02" db="UniProtKB">
        <authorList>
            <consortium name="WormBaseParasite"/>
        </authorList>
    </citation>
    <scope>IDENTIFICATION</scope>
</reference>
<feature type="region of interest" description="Disordered" evidence="2">
    <location>
        <begin position="46"/>
        <end position="70"/>
    </location>
</feature>
<dbReference type="Gene3D" id="2.40.70.10">
    <property type="entry name" value="Acid Proteases"/>
    <property type="match status" value="1"/>
</dbReference>
<reference evidence="4 5" key="2">
    <citation type="submission" date="2018-11" db="EMBL/GenBank/DDBJ databases">
        <authorList>
            <consortium name="Pathogen Informatics"/>
        </authorList>
    </citation>
    <scope>NUCLEOTIDE SEQUENCE [LARGE SCALE GENOMIC DNA]</scope>
</reference>
<dbReference type="SUPFAM" id="SSF50630">
    <property type="entry name" value="Acid proteases"/>
    <property type="match status" value="1"/>
</dbReference>
<dbReference type="GO" id="GO:0006508">
    <property type="term" value="P:proteolysis"/>
    <property type="evidence" value="ECO:0007669"/>
    <property type="project" value="InterPro"/>
</dbReference>
<evidence type="ECO:0000259" key="3">
    <source>
        <dbReference type="PROSITE" id="PS50175"/>
    </source>
</evidence>
<dbReference type="GO" id="GO:0004190">
    <property type="term" value="F:aspartic-type endopeptidase activity"/>
    <property type="evidence" value="ECO:0007669"/>
    <property type="project" value="InterPro"/>
</dbReference>
<dbReference type="Proteomes" id="UP000271162">
    <property type="component" value="Unassembled WGS sequence"/>
</dbReference>
<dbReference type="WBParaSite" id="NBR_0002132401-mRNA-1">
    <property type="protein sequence ID" value="NBR_0002132401-mRNA-1"/>
    <property type="gene ID" value="NBR_0002132401"/>
</dbReference>
<dbReference type="InterPro" id="IPR021109">
    <property type="entry name" value="Peptidase_aspartic_dom_sf"/>
</dbReference>
<name>A0A0N4YVQ2_NIPBR</name>
<protein>
    <submittedName>
        <fullName evidence="6">Peptidase A2 domain-containing protein</fullName>
    </submittedName>
</protein>
<gene>
    <name evidence="4" type="ORF">NBR_LOCUS21325</name>
</gene>
<keyword evidence="1" id="KW-0378">Hydrolase</keyword>
<dbReference type="EMBL" id="UYSL01026192">
    <property type="protein sequence ID" value="VDL85071.1"/>
    <property type="molecule type" value="Genomic_DNA"/>
</dbReference>